<reference evidence="1" key="1">
    <citation type="journal article" date="2021" name="Proc. Natl. Acad. Sci. U.S.A.">
        <title>A Catalog of Tens of Thousands of Viruses from Human Metagenomes Reveals Hidden Associations with Chronic Diseases.</title>
        <authorList>
            <person name="Tisza M.J."/>
            <person name="Buck C.B."/>
        </authorList>
    </citation>
    <scope>NUCLEOTIDE SEQUENCE</scope>
    <source>
        <strain evidence="1">CtZF426</strain>
    </source>
</reference>
<evidence type="ECO:0000313" key="1">
    <source>
        <dbReference type="EMBL" id="DAE92395.1"/>
    </source>
</evidence>
<proteinExistence type="predicted"/>
<name>A0A8S5RSR0_9CAUD</name>
<protein>
    <recommendedName>
        <fullName evidence="2">Major capsid protein</fullName>
    </recommendedName>
</protein>
<organism evidence="1">
    <name type="scientific">Siphoviridae sp. ctZF426</name>
    <dbReference type="NCBI Taxonomy" id="2827580"/>
    <lineage>
        <taxon>Viruses</taxon>
        <taxon>Duplodnaviria</taxon>
        <taxon>Heunggongvirae</taxon>
        <taxon>Uroviricota</taxon>
        <taxon>Caudoviricetes</taxon>
    </lineage>
</organism>
<accession>A0A8S5RSR0</accession>
<sequence>MTDMPPKTLVPAPAGLPLAYGLFSVVAPIENSALRWENGVRWENPTAIGEVRRIEPWNDSGTVDGLPKHFDSRNDVAESFNPFTVYTSSAGTPVGVSFEELQAQVEARLLAREEIAVETALWGGSDKIGSGVFWGATEVKQTAPGASDLPLVDALAAIDALASKWGVRPTIHVSRRAAAVLMNVKAVESQGARLVTRLGSPVVAGTGYGDQPYIVASGPLVLYRGPVLTSENRPGDTMDRRQNHLYQVAERMYVVGMDKRTTLRIKYEAMPAVKIGG</sequence>
<evidence type="ECO:0008006" key="2">
    <source>
        <dbReference type="Google" id="ProtNLM"/>
    </source>
</evidence>
<dbReference type="EMBL" id="BK057799">
    <property type="protein sequence ID" value="DAE92395.1"/>
    <property type="molecule type" value="Genomic_DNA"/>
</dbReference>